<name>A0A218MKS3_9VIRU</name>
<accession>A0A218MKS3</accession>
<organism evidence="1">
    <name type="scientific">uncultured virus</name>
    <dbReference type="NCBI Taxonomy" id="340016"/>
    <lineage>
        <taxon>Viruses</taxon>
        <taxon>environmental samples</taxon>
    </lineage>
</organism>
<reference evidence="1" key="1">
    <citation type="submission" date="2016-10" db="EMBL/GenBank/DDBJ databases">
        <authorList>
            <person name="Varghese N."/>
        </authorList>
    </citation>
    <scope>NUCLEOTIDE SEQUENCE</scope>
</reference>
<protein>
    <submittedName>
        <fullName evidence="1">Uncharacterized protein</fullName>
    </submittedName>
</protein>
<reference evidence="1" key="2">
    <citation type="journal article" date="2017" name="Nat. Commun.">
        <title>Single-virus genomics reveals hidden cosmopolitan and abundant viruses.</title>
        <authorList>
            <person name="Martinez-Hernandez F."/>
            <person name="Fornas O."/>
            <person name="Lluesma Gomez M."/>
            <person name="Bolduc B."/>
            <person name="de la Cruz Pena M.J."/>
            <person name="Martinez J.M."/>
            <person name="Anton J."/>
            <person name="Gasol J.M."/>
            <person name="Rosselli R."/>
            <person name="Rodriguez-Valera F."/>
            <person name="Sullivan M.B."/>
            <person name="Acinas S.G."/>
            <person name="Martinez-Garcia M."/>
        </authorList>
    </citation>
    <scope>NUCLEOTIDE SEQUENCE</scope>
</reference>
<dbReference type="EMBL" id="KY052801">
    <property type="protein sequence ID" value="ASE99884.1"/>
    <property type="molecule type" value="Genomic_DNA"/>
</dbReference>
<proteinExistence type="predicted"/>
<sequence length="54" mass="6230">MNELVFIELVIGGGIINFLWQIQKELGKINANLTNLHHIVEDHENRLRAIEGEH</sequence>
<evidence type="ECO:0000313" key="1">
    <source>
        <dbReference type="EMBL" id="ASE99884.1"/>
    </source>
</evidence>